<dbReference type="Pfam" id="PF13802">
    <property type="entry name" value="Gal_mutarotas_2"/>
    <property type="match status" value="1"/>
</dbReference>
<accession>A0A644WCP9</accession>
<sequence>MQYNLEFYSPGIVRVLSHPEHEALTTKRLVVDEDKPAYPDFKIIKDKHGYTFTTDSITVCYNKKDNAFSFYETFTGAVLLREKPKQARLFRRTEVAGESCFNVIQRFIPTSQEALYGLGQYQDGVMNYRNKTALLLQANMDIVNPFLISTNRYGLLWDNYSSTTFKDDSDGYAFNSEVGDASDYYFVYGKNMDEVVRGYRKLTGDVPMFAKWAFGFWQSKERYKSFQEVEQVVSEYRKRNIPLDNIVQDWEYWGDKSHWNALDFDSLTFPNAREEIEKLQNNYHVKYMISVWPGFGPQTAVYKELEQAGALFDEPTWAGYKVFDTYNPQAREIFWKHLKNGLYDKGVNAWWMDATEPSFKEGFTQRKQEEKTKSAGQTYMGSFHRYLNVYSLELSKFLSEKLRKENDEKRVFILTRSAFASQQRYATAVWSGDVPASWENMHKQITAGLNLSVSGIPYWTSDIGGFFVTERGGNYPEGLKDDEYKELYTRWFQFGAFSPLFRAHGTNVPREIWQFGDIGSPYYDTQLKYIKLRYRLIPYIYSLSHQVSVNGYTLMRPLVMDFGHDVNTHEIDNAYMFGDALLVRPVLTPESAGNLTATYLPEHDASYWFNFWTNETIQGGQTDTMPTPIDIMPLYVKGGSILPLSKREKQYTTEAPDDKLEIRIYGGSDASFLWYDDEGDSYRYENGEYAEIKIEWKDAEKKLILSGRNGRYKNMPDTITFFIKLYLPGENPVEKEIKYTGENISFIF</sequence>
<dbReference type="InterPro" id="IPR000322">
    <property type="entry name" value="Glyco_hydro_31_TIM"/>
</dbReference>
<dbReference type="GO" id="GO:0030246">
    <property type="term" value="F:carbohydrate binding"/>
    <property type="evidence" value="ECO:0007669"/>
    <property type="project" value="InterPro"/>
</dbReference>
<dbReference type="InterPro" id="IPR048395">
    <property type="entry name" value="Glyco_hydro_31_C"/>
</dbReference>
<dbReference type="InterPro" id="IPR011013">
    <property type="entry name" value="Gal_mutarotase_sf_dom"/>
</dbReference>
<dbReference type="CDD" id="cd14752">
    <property type="entry name" value="GH31_N"/>
    <property type="match status" value="1"/>
</dbReference>
<feature type="domain" description="Glycosyl hydrolase family 31 C-terminal" evidence="5">
    <location>
        <begin position="551"/>
        <end position="642"/>
    </location>
</feature>
<dbReference type="Gene3D" id="2.60.40.1180">
    <property type="entry name" value="Golgi alpha-mannosidase II"/>
    <property type="match status" value="2"/>
</dbReference>
<dbReference type="GO" id="GO:0004553">
    <property type="term" value="F:hydrolase activity, hydrolyzing O-glycosyl compounds"/>
    <property type="evidence" value="ECO:0007669"/>
    <property type="project" value="InterPro"/>
</dbReference>
<dbReference type="SUPFAM" id="SSF51011">
    <property type="entry name" value="Glycosyl hydrolase domain"/>
    <property type="match status" value="1"/>
</dbReference>
<gene>
    <name evidence="6" type="ORF">SDC9_47810</name>
</gene>
<dbReference type="Pfam" id="PF01055">
    <property type="entry name" value="Glyco_hydro_31_2nd"/>
    <property type="match status" value="1"/>
</dbReference>
<evidence type="ECO:0000259" key="2">
    <source>
        <dbReference type="Pfam" id="PF01055"/>
    </source>
</evidence>
<feature type="domain" description="Glycoside hydrolase family 31 TIM barrel" evidence="2">
    <location>
        <begin position="207"/>
        <end position="543"/>
    </location>
</feature>
<organism evidence="6">
    <name type="scientific">bioreactor metagenome</name>
    <dbReference type="NCBI Taxonomy" id="1076179"/>
    <lineage>
        <taxon>unclassified sequences</taxon>
        <taxon>metagenomes</taxon>
        <taxon>ecological metagenomes</taxon>
    </lineage>
</organism>
<dbReference type="CDD" id="cd06591">
    <property type="entry name" value="GH31_xylosidase_XylS"/>
    <property type="match status" value="1"/>
</dbReference>
<dbReference type="InterPro" id="IPR017853">
    <property type="entry name" value="GH"/>
</dbReference>
<dbReference type="InterPro" id="IPR033403">
    <property type="entry name" value="DUF5110"/>
</dbReference>
<dbReference type="InterPro" id="IPR025887">
    <property type="entry name" value="Glyco_hydro_31_N_dom"/>
</dbReference>
<reference evidence="6" key="1">
    <citation type="submission" date="2019-08" db="EMBL/GenBank/DDBJ databases">
        <authorList>
            <person name="Kucharzyk K."/>
            <person name="Murdoch R.W."/>
            <person name="Higgins S."/>
            <person name="Loffler F."/>
        </authorList>
    </citation>
    <scope>NUCLEOTIDE SEQUENCE</scope>
</reference>
<evidence type="ECO:0000313" key="6">
    <source>
        <dbReference type="EMBL" id="MPM01570.1"/>
    </source>
</evidence>
<feature type="domain" description="DUF5110" evidence="4">
    <location>
        <begin position="660"/>
        <end position="726"/>
    </location>
</feature>
<evidence type="ECO:0008006" key="7">
    <source>
        <dbReference type="Google" id="ProtNLM"/>
    </source>
</evidence>
<feature type="domain" description="Glycoside hydrolase family 31 N-terminal" evidence="3">
    <location>
        <begin position="4"/>
        <end position="165"/>
    </location>
</feature>
<evidence type="ECO:0000256" key="1">
    <source>
        <dbReference type="ARBA" id="ARBA00007806"/>
    </source>
</evidence>
<evidence type="ECO:0000259" key="5">
    <source>
        <dbReference type="Pfam" id="PF21365"/>
    </source>
</evidence>
<dbReference type="AlphaFoldDB" id="A0A644WCP9"/>
<dbReference type="Gene3D" id="3.20.20.80">
    <property type="entry name" value="Glycosidases"/>
    <property type="match status" value="1"/>
</dbReference>
<comment type="similarity">
    <text evidence="1">Belongs to the glycosyl hydrolase 31 family.</text>
</comment>
<dbReference type="SUPFAM" id="SSF51445">
    <property type="entry name" value="(Trans)glycosidases"/>
    <property type="match status" value="1"/>
</dbReference>
<proteinExistence type="inferred from homology"/>
<protein>
    <recommendedName>
        <fullName evidence="7">Alpha-D-xyloside xylohydrolase</fullName>
    </recommendedName>
</protein>
<dbReference type="PANTHER" id="PTHR43863">
    <property type="entry name" value="HYDROLASE, PUTATIVE (AFU_ORTHOLOGUE AFUA_1G03140)-RELATED"/>
    <property type="match status" value="1"/>
</dbReference>
<dbReference type="EMBL" id="VSSQ01000806">
    <property type="protein sequence ID" value="MPM01570.1"/>
    <property type="molecule type" value="Genomic_DNA"/>
</dbReference>
<comment type="caution">
    <text evidence="6">The sequence shown here is derived from an EMBL/GenBank/DDBJ whole genome shotgun (WGS) entry which is preliminary data.</text>
</comment>
<name>A0A644WCP9_9ZZZZ</name>
<dbReference type="PANTHER" id="PTHR43863:SF2">
    <property type="entry name" value="MALTASE-GLUCOAMYLASE"/>
    <property type="match status" value="1"/>
</dbReference>
<dbReference type="InterPro" id="IPR051816">
    <property type="entry name" value="Glycosyl_Hydrolase_31"/>
</dbReference>
<evidence type="ECO:0000259" key="3">
    <source>
        <dbReference type="Pfam" id="PF13802"/>
    </source>
</evidence>
<dbReference type="Gene3D" id="2.60.40.1760">
    <property type="entry name" value="glycosyl hydrolase (family 31)"/>
    <property type="match status" value="1"/>
</dbReference>
<dbReference type="SUPFAM" id="SSF74650">
    <property type="entry name" value="Galactose mutarotase-like"/>
    <property type="match status" value="1"/>
</dbReference>
<dbReference type="Pfam" id="PF21365">
    <property type="entry name" value="Glyco_hydro_31_3rd"/>
    <property type="match status" value="1"/>
</dbReference>
<dbReference type="GO" id="GO:0005975">
    <property type="term" value="P:carbohydrate metabolic process"/>
    <property type="evidence" value="ECO:0007669"/>
    <property type="project" value="InterPro"/>
</dbReference>
<evidence type="ECO:0000259" key="4">
    <source>
        <dbReference type="Pfam" id="PF17137"/>
    </source>
</evidence>
<dbReference type="Pfam" id="PF17137">
    <property type="entry name" value="DUF5110"/>
    <property type="match status" value="1"/>
</dbReference>
<dbReference type="InterPro" id="IPR013780">
    <property type="entry name" value="Glyco_hydro_b"/>
</dbReference>